<name>A0A401J9H2_9PROT</name>
<reference evidence="2 3" key="1">
    <citation type="journal article" date="2019" name="Front. Microbiol.">
        <title>Genomes of Neutrophilic Sulfur-Oxidizing Chemolithoautotrophs Representing 9 Proteobacterial Species From 8 Genera.</title>
        <authorList>
            <person name="Watanabe T."/>
            <person name="Kojima H."/>
            <person name="Umezawa K."/>
            <person name="Hori C."/>
            <person name="Takasuka T.E."/>
            <person name="Kato Y."/>
            <person name="Fukui M."/>
        </authorList>
    </citation>
    <scope>NUCLEOTIDE SEQUENCE [LARGE SCALE GENOMIC DNA]</scope>
    <source>
        <strain evidence="2 3">TTN</strain>
    </source>
</reference>
<dbReference type="PANTHER" id="PTHR37691">
    <property type="entry name" value="BLR3518 PROTEIN"/>
    <property type="match status" value="1"/>
</dbReference>
<evidence type="ECO:0000313" key="3">
    <source>
        <dbReference type="Proteomes" id="UP000286806"/>
    </source>
</evidence>
<dbReference type="EMBL" id="BGOW01000001">
    <property type="protein sequence ID" value="GBL44312.1"/>
    <property type="molecule type" value="Genomic_DNA"/>
</dbReference>
<dbReference type="InterPro" id="IPR003787">
    <property type="entry name" value="Sulphur_relay_DsrE/F-like"/>
</dbReference>
<dbReference type="Pfam" id="PF02635">
    <property type="entry name" value="DsrE"/>
    <property type="match status" value="1"/>
</dbReference>
<accession>A0A401J9H2</accession>
<dbReference type="InterPro" id="IPR027396">
    <property type="entry name" value="DsrEFH-like"/>
</dbReference>
<keyword evidence="1" id="KW-0732">Signal</keyword>
<feature type="chain" id="PRO_5019078375" evidence="1">
    <location>
        <begin position="17"/>
        <end position="146"/>
    </location>
</feature>
<dbReference type="Gene3D" id="3.40.1260.10">
    <property type="entry name" value="DsrEFH-like"/>
    <property type="match status" value="1"/>
</dbReference>
<dbReference type="AlphaFoldDB" id="A0A401J9H2"/>
<evidence type="ECO:0000313" key="2">
    <source>
        <dbReference type="EMBL" id="GBL44312.1"/>
    </source>
</evidence>
<organism evidence="2 3">
    <name type="scientific">Sulfuriferula multivorans</name>
    <dbReference type="NCBI Taxonomy" id="1559896"/>
    <lineage>
        <taxon>Bacteria</taxon>
        <taxon>Pseudomonadati</taxon>
        <taxon>Pseudomonadota</taxon>
        <taxon>Betaproteobacteria</taxon>
        <taxon>Nitrosomonadales</taxon>
        <taxon>Sulfuricellaceae</taxon>
        <taxon>Sulfuriferula</taxon>
    </lineage>
</organism>
<protein>
    <submittedName>
        <fullName evidence="2">Uncharacterized protein</fullName>
    </submittedName>
</protein>
<evidence type="ECO:0000256" key="1">
    <source>
        <dbReference type="SAM" id="SignalP"/>
    </source>
</evidence>
<gene>
    <name evidence="2" type="ORF">SFMTTN_0107</name>
</gene>
<dbReference type="OrthoDB" id="5295901at2"/>
<dbReference type="SUPFAM" id="SSF75169">
    <property type="entry name" value="DsrEFH-like"/>
    <property type="match status" value="1"/>
</dbReference>
<proteinExistence type="predicted"/>
<dbReference type="PANTHER" id="PTHR37691:SF1">
    <property type="entry name" value="BLR3518 PROTEIN"/>
    <property type="match status" value="1"/>
</dbReference>
<sequence>MAAAVFAAGTSLTATAAGTQPVNATSAEMQGVGKQKVVFQVSDADPKKWNLTLNNVKNIQHDLGKGNTDIEVVAYGPGIGMLKMDSEVGTRVAEALGTGVRVVACENTMTNTKLTKEDMLPNIGYVKAGVVELMEKQRQGYAYIRP</sequence>
<dbReference type="Proteomes" id="UP000286806">
    <property type="component" value="Unassembled WGS sequence"/>
</dbReference>
<feature type="signal peptide" evidence="1">
    <location>
        <begin position="1"/>
        <end position="16"/>
    </location>
</feature>
<keyword evidence="3" id="KW-1185">Reference proteome</keyword>
<comment type="caution">
    <text evidence="2">The sequence shown here is derived from an EMBL/GenBank/DDBJ whole genome shotgun (WGS) entry which is preliminary data.</text>
</comment>